<dbReference type="InterPro" id="IPR014710">
    <property type="entry name" value="RmlC-like_jellyroll"/>
</dbReference>
<protein>
    <submittedName>
        <fullName evidence="2">Phosphoheptose isomerase</fullName>
    </submittedName>
</protein>
<dbReference type="Pfam" id="PF01050">
    <property type="entry name" value="MannoseP_isomer"/>
    <property type="match status" value="1"/>
</dbReference>
<dbReference type="RefSeq" id="WP_065448433.1">
    <property type="nucleotide sequence ID" value="NZ_LVEN01000008.1"/>
</dbReference>
<gene>
    <name evidence="2" type="ORF">FLP_05020</name>
</gene>
<reference evidence="3" key="1">
    <citation type="submission" date="2016-03" db="EMBL/GenBank/DDBJ databases">
        <title>Draft genome sequence of Paenibacillus glacialis DSM 22343.</title>
        <authorList>
            <person name="Shin S.-K."/>
            <person name="Yi H."/>
        </authorList>
    </citation>
    <scope>NUCLEOTIDE SEQUENCE [LARGE SCALE GENOMIC DNA]</scope>
    <source>
        <strain evidence="3">CCUG 60099</strain>
    </source>
</reference>
<keyword evidence="2" id="KW-0413">Isomerase</keyword>
<evidence type="ECO:0000259" key="1">
    <source>
        <dbReference type="Pfam" id="PF01050"/>
    </source>
</evidence>
<name>A0ABX2XM10_9FLAO</name>
<dbReference type="Gene3D" id="2.60.120.10">
    <property type="entry name" value="Jelly Rolls"/>
    <property type="match status" value="1"/>
</dbReference>
<dbReference type="SUPFAM" id="SSF51182">
    <property type="entry name" value="RmlC-like cupins"/>
    <property type="match status" value="1"/>
</dbReference>
<dbReference type="InterPro" id="IPR011051">
    <property type="entry name" value="RmlC_Cupin_sf"/>
</dbReference>
<dbReference type="EMBL" id="LVEN01000008">
    <property type="protein sequence ID" value="OCB76697.1"/>
    <property type="molecule type" value="Genomic_DNA"/>
</dbReference>
<comment type="caution">
    <text evidence="2">The sequence shown here is derived from an EMBL/GenBank/DDBJ whole genome shotgun (WGS) entry which is preliminary data.</text>
</comment>
<dbReference type="GO" id="GO:0016853">
    <property type="term" value="F:isomerase activity"/>
    <property type="evidence" value="ECO:0007669"/>
    <property type="project" value="UniProtKB-KW"/>
</dbReference>
<proteinExistence type="predicted"/>
<accession>A0ABX2XM10</accession>
<feature type="domain" description="Mannose-6-phosphate isomerase type II C-terminal" evidence="1">
    <location>
        <begin position="63"/>
        <end position="167"/>
    </location>
</feature>
<evidence type="ECO:0000313" key="2">
    <source>
        <dbReference type="EMBL" id="OCB76697.1"/>
    </source>
</evidence>
<evidence type="ECO:0000313" key="3">
    <source>
        <dbReference type="Proteomes" id="UP000093343"/>
    </source>
</evidence>
<organism evidence="2 3">
    <name type="scientific">Flavobacterium piscis</name>
    <dbReference type="NCBI Taxonomy" id="1114874"/>
    <lineage>
        <taxon>Bacteria</taxon>
        <taxon>Pseudomonadati</taxon>
        <taxon>Bacteroidota</taxon>
        <taxon>Flavobacteriia</taxon>
        <taxon>Flavobacteriales</taxon>
        <taxon>Flavobacteriaceae</taxon>
        <taxon>Flavobacterium</taxon>
    </lineage>
</organism>
<keyword evidence="3" id="KW-1185">Reference proteome</keyword>
<dbReference type="Proteomes" id="UP000093343">
    <property type="component" value="Unassembled WGS sequence"/>
</dbReference>
<sequence length="171" mass="19924">MNIKIEDKDSKALVFDKIRNEIEKHNFTIINEDQTRPWGGFFVIEESQASAFITKFFSHLKLDEVQITNKLSPKILVVAPEKRLSWQYHFRRAEIWKVVEGPVGVKISDTDVEGELKTLQNGDFIEMDKGERHRLIGLDSWGVIAEIWQHTDQDNPSDEEDIVRLQDDFGR</sequence>
<dbReference type="InterPro" id="IPR001538">
    <property type="entry name" value="Man6P_isomerase-2_C"/>
</dbReference>